<evidence type="ECO:0000313" key="17">
    <source>
        <dbReference type="EMBL" id="TXG70210.1"/>
    </source>
</evidence>
<evidence type="ECO:0000256" key="6">
    <source>
        <dbReference type="ARBA" id="ARBA00022801"/>
    </source>
</evidence>
<keyword evidence="18" id="KW-1185">Reference proteome</keyword>
<dbReference type="SMART" id="SM00184">
    <property type="entry name" value="RING"/>
    <property type="match status" value="1"/>
</dbReference>
<feature type="coiled-coil region" evidence="12">
    <location>
        <begin position="859"/>
        <end position="887"/>
    </location>
</feature>
<evidence type="ECO:0000256" key="4">
    <source>
        <dbReference type="ARBA" id="ARBA00022741"/>
    </source>
</evidence>
<gene>
    <name evidence="17" type="ORF">EZV62_005145</name>
</gene>
<keyword evidence="10" id="KW-0539">Nucleus</keyword>
<dbReference type="OrthoDB" id="448448at2759"/>
<dbReference type="PROSITE" id="PS51192">
    <property type="entry name" value="HELICASE_ATP_BIND_1"/>
    <property type="match status" value="1"/>
</dbReference>
<dbReference type="EMBL" id="VAHF01000002">
    <property type="protein sequence ID" value="TXG70210.1"/>
    <property type="molecule type" value="Genomic_DNA"/>
</dbReference>
<keyword evidence="3" id="KW-0479">Metal-binding</keyword>
<accession>A0A5C7IM23</accession>
<dbReference type="InterPro" id="IPR000330">
    <property type="entry name" value="SNF2_N"/>
</dbReference>
<evidence type="ECO:0000259" key="15">
    <source>
        <dbReference type="PROSITE" id="PS51192"/>
    </source>
</evidence>
<evidence type="ECO:0000256" key="2">
    <source>
        <dbReference type="ARBA" id="ARBA00008438"/>
    </source>
</evidence>
<keyword evidence="9" id="KW-0067">ATP-binding</keyword>
<dbReference type="SMART" id="SM00487">
    <property type="entry name" value="DEXDc"/>
    <property type="match status" value="1"/>
</dbReference>
<evidence type="ECO:0000256" key="10">
    <source>
        <dbReference type="ARBA" id="ARBA00023242"/>
    </source>
</evidence>
<dbReference type="GO" id="GO:0005524">
    <property type="term" value="F:ATP binding"/>
    <property type="evidence" value="ECO:0007669"/>
    <property type="project" value="UniProtKB-KW"/>
</dbReference>
<organism evidence="17 18">
    <name type="scientific">Acer yangbiense</name>
    <dbReference type="NCBI Taxonomy" id="1000413"/>
    <lineage>
        <taxon>Eukaryota</taxon>
        <taxon>Viridiplantae</taxon>
        <taxon>Streptophyta</taxon>
        <taxon>Embryophyta</taxon>
        <taxon>Tracheophyta</taxon>
        <taxon>Spermatophyta</taxon>
        <taxon>Magnoliopsida</taxon>
        <taxon>eudicotyledons</taxon>
        <taxon>Gunneridae</taxon>
        <taxon>Pentapetalae</taxon>
        <taxon>rosids</taxon>
        <taxon>malvids</taxon>
        <taxon>Sapindales</taxon>
        <taxon>Sapindaceae</taxon>
        <taxon>Hippocastanoideae</taxon>
        <taxon>Acereae</taxon>
        <taxon>Acer</taxon>
    </lineage>
</organism>
<feature type="compositionally biased region" description="Basic and acidic residues" evidence="13">
    <location>
        <begin position="284"/>
        <end position="302"/>
    </location>
</feature>
<evidence type="ECO:0000259" key="14">
    <source>
        <dbReference type="PROSITE" id="PS50089"/>
    </source>
</evidence>
<dbReference type="SMART" id="SM00490">
    <property type="entry name" value="HELICc"/>
    <property type="match status" value="1"/>
</dbReference>
<keyword evidence="12" id="KW-0175">Coiled coil</keyword>
<evidence type="ECO:0000256" key="1">
    <source>
        <dbReference type="ARBA" id="ARBA00004123"/>
    </source>
</evidence>
<keyword evidence="5 11" id="KW-0863">Zinc-finger</keyword>
<dbReference type="PROSITE" id="PS00518">
    <property type="entry name" value="ZF_RING_1"/>
    <property type="match status" value="1"/>
</dbReference>
<dbReference type="GO" id="GO:0005634">
    <property type="term" value="C:nucleus"/>
    <property type="evidence" value="ECO:0007669"/>
    <property type="project" value="UniProtKB-SubCell"/>
</dbReference>
<dbReference type="SUPFAM" id="SSF57850">
    <property type="entry name" value="RING/U-box"/>
    <property type="match status" value="1"/>
</dbReference>
<dbReference type="GO" id="GO:0008270">
    <property type="term" value="F:zinc ion binding"/>
    <property type="evidence" value="ECO:0007669"/>
    <property type="project" value="UniProtKB-KW"/>
</dbReference>
<dbReference type="Proteomes" id="UP000323000">
    <property type="component" value="Chromosome 2"/>
</dbReference>
<evidence type="ECO:0008006" key="19">
    <source>
        <dbReference type="Google" id="ProtNLM"/>
    </source>
</evidence>
<evidence type="ECO:0000259" key="16">
    <source>
        <dbReference type="PROSITE" id="PS51194"/>
    </source>
</evidence>
<dbReference type="Gene3D" id="3.40.50.10810">
    <property type="entry name" value="Tandem AAA-ATPase domain"/>
    <property type="match status" value="2"/>
</dbReference>
<evidence type="ECO:0000256" key="13">
    <source>
        <dbReference type="SAM" id="MobiDB-lite"/>
    </source>
</evidence>
<dbReference type="InterPro" id="IPR001650">
    <property type="entry name" value="Helicase_C-like"/>
</dbReference>
<evidence type="ECO:0000256" key="12">
    <source>
        <dbReference type="SAM" id="Coils"/>
    </source>
</evidence>
<dbReference type="AlphaFoldDB" id="A0A5C7IM23"/>
<dbReference type="Gene3D" id="3.30.40.10">
    <property type="entry name" value="Zinc/RING finger domain, C3HC4 (zinc finger)"/>
    <property type="match status" value="1"/>
</dbReference>
<dbReference type="GO" id="GO:0006281">
    <property type="term" value="P:DNA repair"/>
    <property type="evidence" value="ECO:0007669"/>
    <property type="project" value="TreeGrafter"/>
</dbReference>
<dbReference type="InterPro" id="IPR013083">
    <property type="entry name" value="Znf_RING/FYVE/PHD"/>
</dbReference>
<keyword evidence="7" id="KW-0347">Helicase</keyword>
<dbReference type="CDD" id="cd18793">
    <property type="entry name" value="SF2_C_SNF"/>
    <property type="match status" value="1"/>
</dbReference>
<reference evidence="18" key="1">
    <citation type="journal article" date="2019" name="Gigascience">
        <title>De novo genome assembly of the endangered Acer yangbiense, a plant species with extremely small populations endemic to Yunnan Province, China.</title>
        <authorList>
            <person name="Yang J."/>
            <person name="Wariss H.M."/>
            <person name="Tao L."/>
            <person name="Zhang R."/>
            <person name="Yun Q."/>
            <person name="Hollingsworth P."/>
            <person name="Dao Z."/>
            <person name="Luo G."/>
            <person name="Guo H."/>
            <person name="Ma Y."/>
            <person name="Sun W."/>
        </authorList>
    </citation>
    <scope>NUCLEOTIDE SEQUENCE [LARGE SCALE GENOMIC DNA]</scope>
    <source>
        <strain evidence="18">cv. Malutang</strain>
    </source>
</reference>
<dbReference type="PANTHER" id="PTHR45626">
    <property type="entry name" value="TRANSCRIPTION TERMINATION FACTOR 2-RELATED"/>
    <property type="match status" value="1"/>
</dbReference>
<comment type="caution">
    <text evidence="17">The sequence shown here is derived from an EMBL/GenBank/DDBJ whole genome shotgun (WGS) entry which is preliminary data.</text>
</comment>
<proteinExistence type="inferred from homology"/>
<dbReference type="GO" id="GO:0003676">
    <property type="term" value="F:nucleic acid binding"/>
    <property type="evidence" value="ECO:0007669"/>
    <property type="project" value="InterPro"/>
</dbReference>
<dbReference type="GO" id="GO:0016818">
    <property type="term" value="F:hydrolase activity, acting on acid anhydrides, in phosphorus-containing anhydrides"/>
    <property type="evidence" value="ECO:0007669"/>
    <property type="project" value="InterPro"/>
</dbReference>
<dbReference type="CDD" id="cd16509">
    <property type="entry name" value="RING-HC_HLTF"/>
    <property type="match status" value="1"/>
</dbReference>
<feature type="region of interest" description="Disordered" evidence="13">
    <location>
        <begin position="279"/>
        <end position="302"/>
    </location>
</feature>
<dbReference type="InterPro" id="IPR027417">
    <property type="entry name" value="P-loop_NTPase"/>
</dbReference>
<dbReference type="InterPro" id="IPR014905">
    <property type="entry name" value="HIRAN"/>
</dbReference>
<dbReference type="PROSITE" id="PS51194">
    <property type="entry name" value="HELICASE_CTER"/>
    <property type="match status" value="1"/>
</dbReference>
<evidence type="ECO:0000256" key="5">
    <source>
        <dbReference type="ARBA" id="ARBA00022771"/>
    </source>
</evidence>
<dbReference type="Pfam" id="PF00097">
    <property type="entry name" value="zf-C3HC4"/>
    <property type="match status" value="1"/>
</dbReference>
<dbReference type="GO" id="GO:0008094">
    <property type="term" value="F:ATP-dependent activity, acting on DNA"/>
    <property type="evidence" value="ECO:0007669"/>
    <property type="project" value="TreeGrafter"/>
</dbReference>
<dbReference type="InterPro" id="IPR018957">
    <property type="entry name" value="Znf_C3HC4_RING-type"/>
</dbReference>
<dbReference type="InterPro" id="IPR014001">
    <property type="entry name" value="Helicase_ATP-bd"/>
</dbReference>
<dbReference type="SMART" id="SM00910">
    <property type="entry name" value="HIRAN"/>
    <property type="match status" value="1"/>
</dbReference>
<comment type="subcellular location">
    <subcellularLocation>
        <location evidence="1">Nucleus</location>
    </subcellularLocation>
</comment>
<evidence type="ECO:0000256" key="8">
    <source>
        <dbReference type="ARBA" id="ARBA00022833"/>
    </source>
</evidence>
<evidence type="ECO:0000256" key="3">
    <source>
        <dbReference type="ARBA" id="ARBA00022723"/>
    </source>
</evidence>
<name>A0A5C7IM23_9ROSI</name>
<dbReference type="Pfam" id="PF08797">
    <property type="entry name" value="HIRAN"/>
    <property type="match status" value="1"/>
</dbReference>
<evidence type="ECO:0000256" key="7">
    <source>
        <dbReference type="ARBA" id="ARBA00022806"/>
    </source>
</evidence>
<feature type="domain" description="RING-type" evidence="14">
    <location>
        <begin position="660"/>
        <end position="699"/>
    </location>
</feature>
<keyword evidence="6" id="KW-0378">Hydrolase</keyword>
<dbReference type="InterPro" id="IPR017907">
    <property type="entry name" value="Znf_RING_CS"/>
</dbReference>
<comment type="similarity">
    <text evidence="2">Belongs to the SNF2/RAD54 helicase family. RAD16 subfamily.</text>
</comment>
<dbReference type="PANTHER" id="PTHR45626:SF17">
    <property type="entry name" value="HELICASE-LIKE TRANSCRIPTION FACTOR"/>
    <property type="match status" value="1"/>
</dbReference>
<dbReference type="Gene3D" id="3.30.70.2330">
    <property type="match status" value="1"/>
</dbReference>
<dbReference type="Pfam" id="PF00271">
    <property type="entry name" value="Helicase_C"/>
    <property type="match status" value="1"/>
</dbReference>
<dbReference type="InterPro" id="IPR001841">
    <property type="entry name" value="Znf_RING"/>
</dbReference>
<keyword evidence="4" id="KW-0547">Nucleotide-binding</keyword>
<evidence type="ECO:0000313" key="18">
    <source>
        <dbReference type="Proteomes" id="UP000323000"/>
    </source>
</evidence>
<dbReference type="Pfam" id="PF00176">
    <property type="entry name" value="SNF2-rel_dom"/>
    <property type="match status" value="1"/>
</dbReference>
<evidence type="ECO:0000256" key="11">
    <source>
        <dbReference type="PROSITE-ProRule" id="PRU00175"/>
    </source>
</evidence>
<dbReference type="SUPFAM" id="SSF52540">
    <property type="entry name" value="P-loop containing nucleoside triphosphate hydrolases"/>
    <property type="match status" value="2"/>
</dbReference>
<dbReference type="Gene3D" id="3.40.50.300">
    <property type="entry name" value="P-loop containing nucleotide triphosphate hydrolases"/>
    <property type="match status" value="1"/>
</dbReference>
<dbReference type="InterPro" id="IPR049730">
    <property type="entry name" value="SNF2/RAD54-like_C"/>
</dbReference>
<protein>
    <recommendedName>
        <fullName evidence="19">RING-type domain-containing protein</fullName>
    </recommendedName>
</protein>
<sequence length="903" mass="101810">MVGFVICNIVGLQHYSGTINGREMVGLVREPLNRFDKNAIKVINRRSLQVGHIERSVAAVLSPLMDNRTIRVEGIVPNTGRSGNRHKIPIQIHVFARLEMFDTIKSCFSREELQLISGDDVSFGLSEAMVVKEKKVGKADKSLDEIFKSLDDKKTKIVAMEPPKEVIKSELFLHQKEGLGWLFQRENSENLPPFWEEKNRKFFNLLTNYTSDIRPEPLRGGFFADDMGLGKTLTLLSLIALDKCTTFKRCSVGSNSSDLNTVEEISEVEDMLISSSTKKRKMGRVSEKGTGRRKQCKTEDTHVNGNLKGKSVDIFDDSLGDSCKKMTLIVCPPSVFSTWITQLEEHTVPGMIKTYMFYGNNTTTDLEEIKKYDVVLTTYSTLTMDSRSQNRVKNIEWWRVILDEAHAIKNVNSQQSRAVTALKAKRRWVVTGTPIQNSSFDLFSMMAFLNFEPFSIKSYWKILVQRPIARGCNKGLSRLQALMSTISLRRTKDDGLIELPPKTVETCYVELSVEERNLYDELEGEAKGVVQDYITNGSVLRNYATVLSIILRLRQICTNLALCPSDVRSILPSYNIEEFLEFPTDDISRLPFLLVLQIEVVAGMQVIISQEEIVPLDKGWDPINYGFCYSDLFLEINASNNPDLLKKLVAALQDGEDFDCPICISPPTHIVITCCAHIFCQACILKTLKRTKPCCPLCRHPLSQSDLFSSPLEPSADTGMTDSKNVTSSKVSALLTLLLALRDYNPTTKSVVFSQFQKMLILLEEPLKAAGFKLLRLDGSMNAKKRAQVIEKFQVPGPDGPTVLLASLRASSAGINLTAASRVFLMEPWWNPAVEEQAMDRVHRIGQKEDVKIVRLIAKNSIEERILELQERKKKNLARETSGLKKKNQTEVSIDDLRFLMAM</sequence>
<dbReference type="InterPro" id="IPR050628">
    <property type="entry name" value="SNF2_RAD54_helicase_TF"/>
</dbReference>
<feature type="domain" description="Helicase ATP-binding" evidence="15">
    <location>
        <begin position="212"/>
        <end position="452"/>
    </location>
</feature>
<evidence type="ECO:0000256" key="9">
    <source>
        <dbReference type="ARBA" id="ARBA00022840"/>
    </source>
</evidence>
<keyword evidence="8" id="KW-0862">Zinc</keyword>
<dbReference type="GO" id="GO:0004386">
    <property type="term" value="F:helicase activity"/>
    <property type="evidence" value="ECO:0007669"/>
    <property type="project" value="UniProtKB-KW"/>
</dbReference>
<dbReference type="InterPro" id="IPR038718">
    <property type="entry name" value="SNF2-like_sf"/>
</dbReference>
<feature type="domain" description="Helicase C-terminal" evidence="16">
    <location>
        <begin position="733"/>
        <end position="898"/>
    </location>
</feature>
<dbReference type="PROSITE" id="PS50089">
    <property type="entry name" value="ZF_RING_2"/>
    <property type="match status" value="1"/>
</dbReference>